<accession>A0A2W5KE90</accession>
<comment type="caution">
    <text evidence="1">The sequence shown here is derived from an EMBL/GenBank/DDBJ whole genome shotgun (WGS) entry which is preliminary data.</text>
</comment>
<evidence type="ECO:0000313" key="1">
    <source>
        <dbReference type="EMBL" id="PZQ14339.1"/>
    </source>
</evidence>
<evidence type="ECO:0000313" key="2">
    <source>
        <dbReference type="Proteomes" id="UP000249577"/>
    </source>
</evidence>
<gene>
    <name evidence="1" type="ORF">DI565_13050</name>
</gene>
<name>A0A2W5KE90_ANCNO</name>
<reference evidence="1 2" key="1">
    <citation type="submission" date="2017-08" db="EMBL/GenBank/DDBJ databases">
        <title>Infants hospitalized years apart are colonized by the same room-sourced microbial strains.</title>
        <authorList>
            <person name="Brooks B."/>
            <person name="Olm M.R."/>
            <person name="Firek B.A."/>
            <person name="Baker R."/>
            <person name="Thomas B.C."/>
            <person name="Morowitz M.J."/>
            <person name="Banfield J.F."/>
        </authorList>
    </citation>
    <scope>NUCLEOTIDE SEQUENCE [LARGE SCALE GENOMIC DNA]</scope>
    <source>
        <strain evidence="1">S2_005_003_R2_43</strain>
    </source>
</reference>
<dbReference type="EMBL" id="QFPN01000006">
    <property type="protein sequence ID" value="PZQ14339.1"/>
    <property type="molecule type" value="Genomic_DNA"/>
</dbReference>
<dbReference type="AlphaFoldDB" id="A0A2W5KE90"/>
<protein>
    <submittedName>
        <fullName evidence="1">Uncharacterized protein</fullName>
    </submittedName>
</protein>
<dbReference type="Proteomes" id="UP000249577">
    <property type="component" value="Unassembled WGS sequence"/>
</dbReference>
<organism evidence="1 2">
    <name type="scientific">Ancylobacter novellus</name>
    <name type="common">Thiobacillus novellus</name>
    <dbReference type="NCBI Taxonomy" id="921"/>
    <lineage>
        <taxon>Bacteria</taxon>
        <taxon>Pseudomonadati</taxon>
        <taxon>Pseudomonadota</taxon>
        <taxon>Alphaproteobacteria</taxon>
        <taxon>Hyphomicrobiales</taxon>
        <taxon>Xanthobacteraceae</taxon>
        <taxon>Ancylobacter</taxon>
    </lineage>
</organism>
<sequence length="192" mass="20975">MKRSRDWGRYEVRDACDLFCARPPVCGWDDLGSAIAHADDRGCWVASREGGEIRVVHAAATVDLGELETGVMIARGARRDEARGRADAIAEMRGLEAPAGGRAEAVVLAALHAELPAGVPLGIRRVLSAGYSGPRKIEAQVEMLDGERGRLAVRQVGRVWATEWEPLDSGNCWSFERRNGRRGWTDGRLWAA</sequence>
<proteinExistence type="predicted"/>